<reference evidence="10 11" key="1">
    <citation type="journal article" date="2023" name="Microbiol. Resour. Announc.">
        <title>Complete Genome Sequence of Imperialibacter roseus strain P4T.</title>
        <authorList>
            <person name="Tizabi D.R."/>
            <person name="Bachvaroff T."/>
            <person name="Hill R.T."/>
        </authorList>
    </citation>
    <scope>NUCLEOTIDE SEQUENCE [LARGE SCALE GENOMIC DNA]</scope>
    <source>
        <strain evidence="10 11">P4T</strain>
    </source>
</reference>
<keyword evidence="11" id="KW-1185">Reference proteome</keyword>
<accession>A0ABZ0IT40</accession>
<feature type="transmembrane region" description="Helical" evidence="7">
    <location>
        <begin position="365"/>
        <end position="387"/>
    </location>
</feature>
<evidence type="ECO:0000259" key="8">
    <source>
        <dbReference type="Pfam" id="PF02687"/>
    </source>
</evidence>
<dbReference type="EMBL" id="CP136051">
    <property type="protein sequence ID" value="WOK08190.1"/>
    <property type="molecule type" value="Genomic_DNA"/>
</dbReference>
<evidence type="ECO:0000256" key="3">
    <source>
        <dbReference type="ARBA" id="ARBA00022692"/>
    </source>
</evidence>
<dbReference type="Pfam" id="PF12704">
    <property type="entry name" value="MacB_PCD"/>
    <property type="match status" value="2"/>
</dbReference>
<dbReference type="InterPro" id="IPR025857">
    <property type="entry name" value="MacB_PCD"/>
</dbReference>
<dbReference type="InterPro" id="IPR047699">
    <property type="entry name" value="Permease_put_prefix"/>
</dbReference>
<feature type="domain" description="ABC3 transporter permease C-terminal" evidence="8">
    <location>
        <begin position="371"/>
        <end position="485"/>
    </location>
</feature>
<feature type="transmembrane region" description="Helical" evidence="7">
    <location>
        <begin position="837"/>
        <end position="860"/>
    </location>
</feature>
<keyword evidence="2" id="KW-1003">Cell membrane</keyword>
<dbReference type="Proteomes" id="UP001302349">
    <property type="component" value="Chromosome"/>
</dbReference>
<keyword evidence="5 7" id="KW-0472">Membrane</keyword>
<feature type="transmembrane region" description="Helical" evidence="7">
    <location>
        <begin position="101"/>
        <end position="122"/>
    </location>
</feature>
<proteinExistence type="inferred from homology"/>
<evidence type="ECO:0000313" key="10">
    <source>
        <dbReference type="EMBL" id="WOK08190.1"/>
    </source>
</evidence>
<evidence type="ECO:0000256" key="5">
    <source>
        <dbReference type="ARBA" id="ARBA00023136"/>
    </source>
</evidence>
<dbReference type="PANTHER" id="PTHR30572">
    <property type="entry name" value="MEMBRANE COMPONENT OF TRANSPORTER-RELATED"/>
    <property type="match status" value="1"/>
</dbReference>
<keyword evidence="3 7" id="KW-0812">Transmembrane</keyword>
<evidence type="ECO:0000256" key="7">
    <source>
        <dbReference type="SAM" id="Phobius"/>
    </source>
</evidence>
<evidence type="ECO:0000259" key="9">
    <source>
        <dbReference type="Pfam" id="PF12704"/>
    </source>
</evidence>
<evidence type="ECO:0000256" key="2">
    <source>
        <dbReference type="ARBA" id="ARBA00022475"/>
    </source>
</evidence>
<dbReference type="NCBIfam" id="NF038404">
    <property type="entry name" value="perm_prefix_2"/>
    <property type="match status" value="1"/>
</dbReference>
<evidence type="ECO:0000256" key="1">
    <source>
        <dbReference type="ARBA" id="ARBA00004651"/>
    </source>
</evidence>
<feature type="transmembrane region" description="Helical" evidence="7">
    <location>
        <begin position="458"/>
        <end position="482"/>
    </location>
</feature>
<gene>
    <name evidence="10" type="ORF">RT717_06020</name>
</gene>
<feature type="transmembrane region" description="Helical" evidence="7">
    <location>
        <begin position="412"/>
        <end position="438"/>
    </location>
</feature>
<evidence type="ECO:0000256" key="6">
    <source>
        <dbReference type="ARBA" id="ARBA00038076"/>
    </source>
</evidence>
<comment type="similarity">
    <text evidence="6">Belongs to the ABC-4 integral membrane protein family.</text>
</comment>
<dbReference type="Pfam" id="PF02687">
    <property type="entry name" value="FtsX"/>
    <property type="match status" value="2"/>
</dbReference>
<protein>
    <submittedName>
        <fullName evidence="10">FtsX-like permease family protein</fullName>
    </submittedName>
</protein>
<evidence type="ECO:0000256" key="4">
    <source>
        <dbReference type="ARBA" id="ARBA00022989"/>
    </source>
</evidence>
<dbReference type="PANTHER" id="PTHR30572:SF4">
    <property type="entry name" value="ABC TRANSPORTER PERMEASE YTRF"/>
    <property type="match status" value="1"/>
</dbReference>
<sequence>MNNNSKPTTPPRLAEKLLQRVVRDDLAEEVLGDLEEKFYVTVERKSTWRTKLNYWYQVVNYLRPFALRKSKRSTNSNNIDMYINYIKTAGRHLRKNKLHSFINTAGLSGGMAVAILIGLWIWDELSYNKYHENYDHVAQVIQNVSNNGEIQTWRTAPYPLAEELRSSYGSDFKEVILASGQWEMIIAAGDKKLTKTGLFVEPNLPEVLTLKMIAGSRNSLQDPASILLSQSLAKAYFGDNDPVGQQLQLDNRMNVFVTGVYEDLPGNSTFKNVSFFAPWQLYYDATEWIRTMNDPWRPNAFQVFVELPENANLSAISAKIKDAKLKKVNSELAKKQPALFLDPMSNWHLYSDFENGVNVGGRIKYVWLFGIIGGFVLLMACINFMNLSTARSEKRAREIGIRKAIGSHRSHLIAQFFTESVLVTCLSFLLSVIIVQLSLPFFNEVADKQIAILWNNPIFWMIGIGFTLFTGLIAGSYPALYLSSIQSVRALKGTYKAGRMATIPRKVLVVIQFSISFILIVGTLVVFKQIEFARNRPLGYDSNGLVAMPLLTNDIHDHFEAVKTELTNAGAIVEMAESESPLTSTWSTTSGFDWPGKDPALSVDFPTVGVSFDFGQTIGWEVTQGRDFSKEFGSDSSAVILNEAAVAFMGLPSPVGETVKWFGDPLKVVGVVKDVIASSPYEPVAPTVYYVNNDPGNYVIAKLNPTVSGSDAMATIEAVFTTFNPSQPFEYQFVDEAYARKFGNEQRIGKLATAFASLAIFISCLGIFGLASFVAEQRTKEIGVRKVLGASLFDLWKLLSRDFAALVVISSLVSIPMAYYLLTGWLDNYEYHTTLNWWVFVVTLAGTLIITLATVSYQTIRAAMVNPGRSLKSE</sequence>
<feature type="transmembrane region" description="Helical" evidence="7">
    <location>
        <begin position="507"/>
        <end position="527"/>
    </location>
</feature>
<feature type="domain" description="ABC3 transporter permease C-terminal" evidence="8">
    <location>
        <begin position="754"/>
        <end position="866"/>
    </location>
</feature>
<name>A0ABZ0IT40_9BACT</name>
<dbReference type="InterPro" id="IPR003838">
    <property type="entry name" value="ABC3_permease_C"/>
</dbReference>
<dbReference type="RefSeq" id="WP_317490835.1">
    <property type="nucleotide sequence ID" value="NZ_CP136051.1"/>
</dbReference>
<feature type="transmembrane region" description="Helical" evidence="7">
    <location>
        <begin position="751"/>
        <end position="775"/>
    </location>
</feature>
<dbReference type="InterPro" id="IPR050250">
    <property type="entry name" value="Macrolide_Exporter_MacB"/>
</dbReference>
<organism evidence="10 11">
    <name type="scientific">Imperialibacter roseus</name>
    <dbReference type="NCBI Taxonomy" id="1324217"/>
    <lineage>
        <taxon>Bacteria</taxon>
        <taxon>Pseudomonadati</taxon>
        <taxon>Bacteroidota</taxon>
        <taxon>Cytophagia</taxon>
        <taxon>Cytophagales</taxon>
        <taxon>Flammeovirgaceae</taxon>
        <taxon>Imperialibacter</taxon>
    </lineage>
</organism>
<feature type="domain" description="MacB-like periplasmic core" evidence="9">
    <location>
        <begin position="100"/>
        <end position="322"/>
    </location>
</feature>
<comment type="subcellular location">
    <subcellularLocation>
        <location evidence="1">Cell membrane</location>
        <topology evidence="1">Multi-pass membrane protein</topology>
    </subcellularLocation>
</comment>
<feature type="domain" description="MacB-like periplasmic core" evidence="9">
    <location>
        <begin position="606"/>
        <end position="718"/>
    </location>
</feature>
<evidence type="ECO:0000313" key="11">
    <source>
        <dbReference type="Proteomes" id="UP001302349"/>
    </source>
</evidence>
<feature type="transmembrane region" description="Helical" evidence="7">
    <location>
        <begin position="803"/>
        <end position="822"/>
    </location>
</feature>
<keyword evidence="4 7" id="KW-1133">Transmembrane helix</keyword>